<protein>
    <submittedName>
        <fullName evidence="1">Uncharacterized protein</fullName>
    </submittedName>
</protein>
<evidence type="ECO:0000313" key="2">
    <source>
        <dbReference type="Proteomes" id="UP000789719"/>
    </source>
</evidence>
<keyword evidence="2" id="KW-1185">Reference proteome</keyword>
<sequence length="68" mass="7017">MSNRATAVPTLSLSMPMPLDTNATAPTPVAILPTVVFIKLNLPVVELVAEAAPPIVLLVELDTALIAA</sequence>
<accession>A0ABM8ZDF9</accession>
<name>A0ABM8ZDF9_9LACO</name>
<dbReference type="Proteomes" id="UP000789719">
    <property type="component" value="Unassembled WGS sequence"/>
</dbReference>
<gene>
    <name evidence="1" type="ORF">WGH24286_01730</name>
</gene>
<comment type="caution">
    <text evidence="1">The sequence shown here is derived from an EMBL/GenBank/DDBJ whole genome shotgun (WGS) entry which is preliminary data.</text>
</comment>
<evidence type="ECO:0000313" key="1">
    <source>
        <dbReference type="EMBL" id="CAH0419282.1"/>
    </source>
</evidence>
<organism evidence="1 2">
    <name type="scientific">Periweissella ghanensis</name>
    <dbReference type="NCBI Taxonomy" id="467997"/>
    <lineage>
        <taxon>Bacteria</taxon>
        <taxon>Bacillati</taxon>
        <taxon>Bacillota</taxon>
        <taxon>Bacilli</taxon>
        <taxon>Lactobacillales</taxon>
        <taxon>Lactobacillaceae</taxon>
        <taxon>Periweissella</taxon>
    </lineage>
</organism>
<dbReference type="EMBL" id="CAKKNT010000030">
    <property type="protein sequence ID" value="CAH0419282.1"/>
    <property type="molecule type" value="Genomic_DNA"/>
</dbReference>
<reference evidence="1 2" key="1">
    <citation type="submission" date="2021-11" db="EMBL/GenBank/DDBJ databases">
        <authorList>
            <person name="Depoorter E."/>
        </authorList>
    </citation>
    <scope>NUCLEOTIDE SEQUENCE [LARGE SCALE GENOMIC DNA]</scope>
    <source>
        <strain evidence="1 2">LMG 24286</strain>
    </source>
</reference>
<proteinExistence type="predicted"/>